<gene>
    <name evidence="1" type="ORF">J2793_007457</name>
</gene>
<sequence>MLEPIDEANARPSPVVMAAEFEMLSSRRLPQTALCVDNRSQTINELERQIARCWALTDALRAKPASASNRLMLCVIEREKRLLEDQRNRLVARDVEGGSAVPTPSIVSTGRRTYNSEAEMATRFVETARQYYSFSAAEEVVEQKSRTIGSAAGRLHLLYADLAALALGKGREPSHITRQLSSIMVAISASIQVQQAVVELILSPSHHRLRNSKSLVSTPAQFDAFDSAIDRLEKFSLMLDSHLELQQHVIDATVHLIDCLQAKNDMKDL</sequence>
<evidence type="ECO:0000313" key="1">
    <source>
        <dbReference type="EMBL" id="MDP9651982.1"/>
    </source>
</evidence>
<dbReference type="Proteomes" id="UP001229486">
    <property type="component" value="Unassembled WGS sequence"/>
</dbReference>
<protein>
    <submittedName>
        <fullName evidence="1">Uncharacterized protein</fullName>
    </submittedName>
</protein>
<reference evidence="1" key="1">
    <citation type="submission" date="2023-07" db="EMBL/GenBank/DDBJ databases">
        <title>Sorghum-associated microbial communities from plants grown in Nebraska, USA.</title>
        <authorList>
            <person name="Schachtman D."/>
        </authorList>
    </citation>
    <scope>NUCLEOTIDE SEQUENCE</scope>
    <source>
        <strain evidence="1">DS1061</strain>
    </source>
</reference>
<comment type="caution">
    <text evidence="1">The sequence shown here is derived from an EMBL/GenBank/DDBJ whole genome shotgun (WGS) entry which is preliminary data.</text>
</comment>
<accession>A0AB73IPM6</accession>
<dbReference type="EMBL" id="JAURTK010000046">
    <property type="protein sequence ID" value="MDP9651982.1"/>
    <property type="molecule type" value="Genomic_DNA"/>
</dbReference>
<name>A0AB73IPM6_9BURK</name>
<dbReference type="AlphaFoldDB" id="A0AB73IPM6"/>
<proteinExistence type="predicted"/>
<dbReference type="RefSeq" id="WP_392396473.1">
    <property type="nucleotide sequence ID" value="NZ_JAURTK010000046.1"/>
</dbReference>
<organism evidence="1 2">
    <name type="scientific">Paraburkholderia caledonica</name>
    <dbReference type="NCBI Taxonomy" id="134536"/>
    <lineage>
        <taxon>Bacteria</taxon>
        <taxon>Pseudomonadati</taxon>
        <taxon>Pseudomonadota</taxon>
        <taxon>Betaproteobacteria</taxon>
        <taxon>Burkholderiales</taxon>
        <taxon>Burkholderiaceae</taxon>
        <taxon>Paraburkholderia</taxon>
    </lineage>
</organism>
<evidence type="ECO:0000313" key="2">
    <source>
        <dbReference type="Proteomes" id="UP001229486"/>
    </source>
</evidence>